<dbReference type="SUPFAM" id="SSF46894">
    <property type="entry name" value="C-terminal effector domain of the bipartite response regulators"/>
    <property type="match status" value="1"/>
</dbReference>
<dbReference type="Proteomes" id="UP000450676">
    <property type="component" value="Unassembled WGS sequence"/>
</dbReference>
<dbReference type="EMBL" id="WWCU01000013">
    <property type="protein sequence ID" value="MYN08303.1"/>
    <property type="molecule type" value="Genomic_DNA"/>
</dbReference>
<organism evidence="5 6">
    <name type="scientific">Pseudoduganella aquatica</name>
    <dbReference type="NCBI Taxonomy" id="2660641"/>
    <lineage>
        <taxon>Bacteria</taxon>
        <taxon>Pseudomonadati</taxon>
        <taxon>Pseudomonadota</taxon>
        <taxon>Betaproteobacteria</taxon>
        <taxon>Burkholderiales</taxon>
        <taxon>Oxalobacteraceae</taxon>
        <taxon>Telluria group</taxon>
        <taxon>Pseudoduganella</taxon>
    </lineage>
</organism>
<dbReference type="InterPro" id="IPR000792">
    <property type="entry name" value="Tscrpt_reg_LuxR_C"/>
</dbReference>
<dbReference type="RefSeq" id="WP_161072636.1">
    <property type="nucleotide sequence ID" value="NZ_CP086370.1"/>
</dbReference>
<reference evidence="5 6" key="1">
    <citation type="submission" date="2019-12" db="EMBL/GenBank/DDBJ databases">
        <title>Novel species isolated from a subtropical stream in China.</title>
        <authorList>
            <person name="Lu H."/>
        </authorList>
    </citation>
    <scope>NUCLEOTIDE SEQUENCE [LARGE SCALE GENOMIC DNA]</scope>
    <source>
        <strain evidence="5 6">FT127W</strain>
    </source>
</reference>
<keyword evidence="2" id="KW-0238">DNA-binding</keyword>
<dbReference type="GO" id="GO:0006355">
    <property type="term" value="P:regulation of DNA-templated transcription"/>
    <property type="evidence" value="ECO:0007669"/>
    <property type="project" value="InterPro"/>
</dbReference>
<dbReference type="InterPro" id="IPR036388">
    <property type="entry name" value="WH-like_DNA-bd_sf"/>
</dbReference>
<gene>
    <name evidence="5" type="ORF">GTP77_13260</name>
</gene>
<keyword evidence="1" id="KW-0805">Transcription regulation</keyword>
<evidence type="ECO:0000256" key="1">
    <source>
        <dbReference type="ARBA" id="ARBA00023015"/>
    </source>
</evidence>
<feature type="domain" description="HTH luxR-type" evidence="4">
    <location>
        <begin position="193"/>
        <end position="258"/>
    </location>
</feature>
<sequence>MEHTVILSKLEQEYLLGAIEASLSVRELRSYFLWTQGQLQALLPHRVMVCMQFGPAGGAHGGLLRTECLHGTVLDQAVLAQLCDPAQGLAPRLARHAGARADGQAAPALPAAVAAGAAGVAGAGPWAAFGPDLLRLGLDNVLLHGSGELPGGGTCFALFGMPQRPGPRQAYFLELLLPHLHFALLRLDAAPAAALPERPVSRREMEILHWVREGKSNTEVGQILGISGLTVKNHLQRIYKTLGVSNRTQAVARGIALRLLDGGAVRA</sequence>
<evidence type="ECO:0000259" key="4">
    <source>
        <dbReference type="PROSITE" id="PS50043"/>
    </source>
</evidence>
<dbReference type="InterPro" id="IPR016032">
    <property type="entry name" value="Sig_transdc_resp-reg_C-effctor"/>
</dbReference>
<evidence type="ECO:0000313" key="5">
    <source>
        <dbReference type="EMBL" id="MYN08303.1"/>
    </source>
</evidence>
<dbReference type="Gene3D" id="1.10.10.10">
    <property type="entry name" value="Winged helix-like DNA-binding domain superfamily/Winged helix DNA-binding domain"/>
    <property type="match status" value="1"/>
</dbReference>
<dbReference type="CDD" id="cd06170">
    <property type="entry name" value="LuxR_C_like"/>
    <property type="match status" value="1"/>
</dbReference>
<dbReference type="AlphaFoldDB" id="A0A7X4HCJ9"/>
<comment type="caution">
    <text evidence="5">The sequence shown here is derived from an EMBL/GenBank/DDBJ whole genome shotgun (WGS) entry which is preliminary data.</text>
</comment>
<dbReference type="PROSITE" id="PS50043">
    <property type="entry name" value="HTH_LUXR_2"/>
    <property type="match status" value="1"/>
</dbReference>
<protein>
    <submittedName>
        <fullName evidence="5">Helix-turn-helix transcriptional regulator</fullName>
    </submittedName>
</protein>
<name>A0A7X4HCJ9_9BURK</name>
<evidence type="ECO:0000313" key="6">
    <source>
        <dbReference type="Proteomes" id="UP000450676"/>
    </source>
</evidence>
<dbReference type="PANTHER" id="PTHR44688">
    <property type="entry name" value="DNA-BINDING TRANSCRIPTIONAL ACTIVATOR DEVR_DOSR"/>
    <property type="match status" value="1"/>
</dbReference>
<accession>A0A7X4HCJ9</accession>
<dbReference type="PRINTS" id="PR00038">
    <property type="entry name" value="HTHLUXR"/>
</dbReference>
<proteinExistence type="predicted"/>
<keyword evidence="6" id="KW-1185">Reference proteome</keyword>
<dbReference type="SMART" id="SM00421">
    <property type="entry name" value="HTH_LUXR"/>
    <property type="match status" value="1"/>
</dbReference>
<dbReference type="GO" id="GO:0003677">
    <property type="term" value="F:DNA binding"/>
    <property type="evidence" value="ECO:0007669"/>
    <property type="project" value="UniProtKB-KW"/>
</dbReference>
<evidence type="ECO:0000256" key="3">
    <source>
        <dbReference type="ARBA" id="ARBA00023163"/>
    </source>
</evidence>
<dbReference type="PANTHER" id="PTHR44688:SF16">
    <property type="entry name" value="DNA-BINDING TRANSCRIPTIONAL ACTIVATOR DEVR_DOSR"/>
    <property type="match status" value="1"/>
</dbReference>
<evidence type="ECO:0000256" key="2">
    <source>
        <dbReference type="ARBA" id="ARBA00023125"/>
    </source>
</evidence>
<keyword evidence="3" id="KW-0804">Transcription</keyword>
<dbReference type="Pfam" id="PF00196">
    <property type="entry name" value="GerE"/>
    <property type="match status" value="1"/>
</dbReference>